<dbReference type="InterPro" id="IPR058240">
    <property type="entry name" value="rSAM_sf"/>
</dbReference>
<evidence type="ECO:0000256" key="3">
    <source>
        <dbReference type="ARBA" id="ARBA00022691"/>
    </source>
</evidence>
<dbReference type="SFLD" id="SFLDF00285">
    <property type="entry name" value="anaerobic_Ser-type_sulfatase-m"/>
    <property type="match status" value="1"/>
</dbReference>
<comment type="cofactor">
    <cofactor evidence="1">
        <name>[4Fe-4S] cluster</name>
        <dbReference type="ChEBI" id="CHEBI:49883"/>
    </cofactor>
</comment>
<gene>
    <name evidence="9" type="ORF">CH341_07955</name>
</gene>
<dbReference type="InterPro" id="IPR023867">
    <property type="entry name" value="Sulphatase_maturase_rSAM"/>
</dbReference>
<name>A0A327L560_9BRAD</name>
<evidence type="ECO:0000256" key="4">
    <source>
        <dbReference type="ARBA" id="ARBA00022723"/>
    </source>
</evidence>
<dbReference type="PANTHER" id="PTHR43273:SF3">
    <property type="entry name" value="ANAEROBIC SULFATASE-MATURATING ENZYME HOMOLOG ASLB-RELATED"/>
    <property type="match status" value="1"/>
</dbReference>
<reference evidence="9 10" key="1">
    <citation type="submission" date="2017-07" db="EMBL/GenBank/DDBJ databases">
        <title>Draft Genome Sequences of Select Purple Nonsulfur Bacteria.</title>
        <authorList>
            <person name="Lasarre B."/>
            <person name="Mckinlay J.B."/>
        </authorList>
    </citation>
    <scope>NUCLEOTIDE SEQUENCE [LARGE SCALE GENOMIC DNA]</scope>
    <source>
        <strain evidence="9 10">DSM 5909</strain>
    </source>
</reference>
<proteinExistence type="inferred from homology"/>
<dbReference type="SUPFAM" id="SSF102114">
    <property type="entry name" value="Radical SAM enzymes"/>
    <property type="match status" value="1"/>
</dbReference>
<keyword evidence="6" id="KW-0411">Iron-sulfur</keyword>
<comment type="caution">
    <text evidence="9">The sequence shown here is derived from an EMBL/GenBank/DDBJ whole genome shotgun (WGS) entry which is preliminary data.</text>
</comment>
<evidence type="ECO:0000259" key="8">
    <source>
        <dbReference type="PROSITE" id="PS51918"/>
    </source>
</evidence>
<keyword evidence="3" id="KW-0949">S-adenosyl-L-methionine</keyword>
<evidence type="ECO:0000256" key="1">
    <source>
        <dbReference type="ARBA" id="ARBA00001966"/>
    </source>
</evidence>
<protein>
    <submittedName>
        <fullName evidence="9">Anaerobic sulfatase maturase</fullName>
    </submittedName>
</protein>
<dbReference type="InterPro" id="IPR047207">
    <property type="entry name" value="SPASM_anSME"/>
</dbReference>
<dbReference type="CDD" id="cd01335">
    <property type="entry name" value="Radical_SAM"/>
    <property type="match status" value="1"/>
</dbReference>
<dbReference type="Pfam" id="PF13186">
    <property type="entry name" value="SPASM"/>
    <property type="match status" value="1"/>
</dbReference>
<dbReference type="InterPro" id="IPR034491">
    <property type="entry name" value="Anaerob_Ser_sulfatase-maturase"/>
</dbReference>
<keyword evidence="5" id="KW-0408">Iron</keyword>
<dbReference type="NCBIfam" id="TIGR03942">
    <property type="entry name" value="sulfatase_rSAM"/>
    <property type="match status" value="1"/>
</dbReference>
<evidence type="ECO:0000256" key="6">
    <source>
        <dbReference type="ARBA" id="ARBA00023014"/>
    </source>
</evidence>
<keyword evidence="10" id="KW-1185">Reference proteome</keyword>
<keyword evidence="2" id="KW-0004">4Fe-4S</keyword>
<dbReference type="InterPro" id="IPR013785">
    <property type="entry name" value="Aldolase_TIM"/>
</dbReference>
<dbReference type="InterPro" id="IPR023885">
    <property type="entry name" value="4Fe4S-binding_SPASM_dom"/>
</dbReference>
<organism evidence="9 10">
    <name type="scientific">Rhodoplanes roseus</name>
    <dbReference type="NCBI Taxonomy" id="29409"/>
    <lineage>
        <taxon>Bacteria</taxon>
        <taxon>Pseudomonadati</taxon>
        <taxon>Pseudomonadota</taxon>
        <taxon>Alphaproteobacteria</taxon>
        <taxon>Hyphomicrobiales</taxon>
        <taxon>Nitrobacteraceae</taxon>
        <taxon>Rhodoplanes</taxon>
    </lineage>
</organism>
<dbReference type="Pfam" id="PF04055">
    <property type="entry name" value="Radical_SAM"/>
    <property type="match status" value="1"/>
</dbReference>
<dbReference type="AlphaFoldDB" id="A0A327L560"/>
<dbReference type="EMBL" id="NPEX01000037">
    <property type="protein sequence ID" value="RAI44672.1"/>
    <property type="molecule type" value="Genomic_DNA"/>
</dbReference>
<dbReference type="InterPro" id="IPR007197">
    <property type="entry name" value="rSAM"/>
</dbReference>
<evidence type="ECO:0000313" key="9">
    <source>
        <dbReference type="EMBL" id="RAI44672.1"/>
    </source>
</evidence>
<dbReference type="SFLD" id="SFLDS00029">
    <property type="entry name" value="Radical_SAM"/>
    <property type="match status" value="1"/>
</dbReference>
<evidence type="ECO:0000256" key="7">
    <source>
        <dbReference type="ARBA" id="ARBA00023601"/>
    </source>
</evidence>
<accession>A0A327L560</accession>
<dbReference type="OrthoDB" id="9782387at2"/>
<dbReference type="CDD" id="cd21120">
    <property type="entry name" value="SPASM_anSME"/>
    <property type="match status" value="1"/>
</dbReference>
<keyword evidence="4" id="KW-0479">Metal-binding</keyword>
<dbReference type="RefSeq" id="WP_111418507.1">
    <property type="nucleotide sequence ID" value="NZ_NPEX01000037.1"/>
</dbReference>
<dbReference type="SFLD" id="SFLDG01067">
    <property type="entry name" value="SPASM/twitch_domain_containing"/>
    <property type="match status" value="1"/>
</dbReference>
<dbReference type="GO" id="GO:0016491">
    <property type="term" value="F:oxidoreductase activity"/>
    <property type="evidence" value="ECO:0007669"/>
    <property type="project" value="InterPro"/>
</dbReference>
<dbReference type="GO" id="GO:0051539">
    <property type="term" value="F:4 iron, 4 sulfur cluster binding"/>
    <property type="evidence" value="ECO:0007669"/>
    <property type="project" value="UniProtKB-KW"/>
</dbReference>
<sequence length="426" mass="47714">MSPVVDKYDAPLTYAAQGTRRFHVMAKPAGSRCNLDCTYCFYLSKETLPGGPGAADMDRETLELFIRNYIAGVTGPEVVFSWQGGEPTLRGLAFFEEVVALQRRYAKPGQRVENDLQTNGVLIDESWARFLKQHGFLVGLSIDGPRELHDAYRVNKGGAPTFDKVMAAAGLLRRFGVPFATLTCVHRGNARRPLDIYRFLRRELDARAIQFIPIVEARGFEATAPQAHDPARLPRLDSPEARPGHPDSIVTDWSVDPDDYGYFLSRVFDEWRRKDLGTVLVNHFETLVAQHLGLPSQICIYGEFCGKAVAVEHDGSVYSCDHYVYPEYRLGTIRETPLADLVLSRRQVKFGWAKSETLPAYCRGCDVLSDCRGECPKNRLIRTPDGEPGLNYLCAGLKRFFRHARPEVDRIAADIRARTPTVAGTS</sequence>
<dbReference type="Proteomes" id="UP000249130">
    <property type="component" value="Unassembled WGS sequence"/>
</dbReference>
<evidence type="ECO:0000256" key="2">
    <source>
        <dbReference type="ARBA" id="ARBA00022485"/>
    </source>
</evidence>
<feature type="domain" description="Radical SAM core" evidence="8">
    <location>
        <begin position="16"/>
        <end position="256"/>
    </location>
</feature>
<dbReference type="SFLD" id="SFLDG01072">
    <property type="entry name" value="dehydrogenase_like"/>
    <property type="match status" value="1"/>
</dbReference>
<dbReference type="NCBIfam" id="TIGR04085">
    <property type="entry name" value="rSAM_more_4Fe4S"/>
    <property type="match status" value="1"/>
</dbReference>
<dbReference type="Gene3D" id="3.20.20.70">
    <property type="entry name" value="Aldolase class I"/>
    <property type="match status" value="1"/>
</dbReference>
<dbReference type="PANTHER" id="PTHR43273">
    <property type="entry name" value="ANAEROBIC SULFATASE-MATURATING ENZYME HOMOLOG ASLB-RELATED"/>
    <property type="match status" value="1"/>
</dbReference>
<evidence type="ECO:0000313" key="10">
    <source>
        <dbReference type="Proteomes" id="UP000249130"/>
    </source>
</evidence>
<evidence type="ECO:0000256" key="5">
    <source>
        <dbReference type="ARBA" id="ARBA00023004"/>
    </source>
</evidence>
<dbReference type="GO" id="GO:0046872">
    <property type="term" value="F:metal ion binding"/>
    <property type="evidence" value="ECO:0007669"/>
    <property type="project" value="UniProtKB-KW"/>
</dbReference>
<dbReference type="SFLD" id="SFLDG01386">
    <property type="entry name" value="main_SPASM_domain-containing"/>
    <property type="match status" value="1"/>
</dbReference>
<comment type="similarity">
    <text evidence="7">Belongs to the radical SAM superfamily. Anaerobic sulfatase-maturating enzyme family.</text>
</comment>
<dbReference type="PROSITE" id="PS51918">
    <property type="entry name" value="RADICAL_SAM"/>
    <property type="match status" value="1"/>
</dbReference>